<evidence type="ECO:0000313" key="3">
    <source>
        <dbReference type="Proteomes" id="UP001066276"/>
    </source>
</evidence>
<evidence type="ECO:0000313" key="2">
    <source>
        <dbReference type="EMBL" id="KAJ1116529.1"/>
    </source>
</evidence>
<dbReference type="EMBL" id="JANPWB010000012">
    <property type="protein sequence ID" value="KAJ1116529.1"/>
    <property type="molecule type" value="Genomic_DNA"/>
</dbReference>
<protein>
    <submittedName>
        <fullName evidence="2">Uncharacterized protein</fullName>
    </submittedName>
</protein>
<comment type="caution">
    <text evidence="2">The sequence shown here is derived from an EMBL/GenBank/DDBJ whole genome shotgun (WGS) entry which is preliminary data.</text>
</comment>
<accession>A0AAV7NN58</accession>
<feature type="compositionally biased region" description="Low complexity" evidence="1">
    <location>
        <begin position="123"/>
        <end position="133"/>
    </location>
</feature>
<sequence>MDPDLLEEWRSHTAACSCKLMGTLITQAKRLMEAQMGIIETLLKVIEGILSQQGVPLLLEKMEERIKKKEDKKKTRKAHKFHRNKLDYAYGKIYTFARKYDTFRTQDKMEIRENVNNQLTDVSSDPSSSADEAPLNKLDFQGEM</sequence>
<organism evidence="2 3">
    <name type="scientific">Pleurodeles waltl</name>
    <name type="common">Iberian ribbed newt</name>
    <dbReference type="NCBI Taxonomy" id="8319"/>
    <lineage>
        <taxon>Eukaryota</taxon>
        <taxon>Metazoa</taxon>
        <taxon>Chordata</taxon>
        <taxon>Craniata</taxon>
        <taxon>Vertebrata</taxon>
        <taxon>Euteleostomi</taxon>
        <taxon>Amphibia</taxon>
        <taxon>Batrachia</taxon>
        <taxon>Caudata</taxon>
        <taxon>Salamandroidea</taxon>
        <taxon>Salamandridae</taxon>
        <taxon>Pleurodelinae</taxon>
        <taxon>Pleurodeles</taxon>
    </lineage>
</organism>
<evidence type="ECO:0000256" key="1">
    <source>
        <dbReference type="SAM" id="MobiDB-lite"/>
    </source>
</evidence>
<feature type="region of interest" description="Disordered" evidence="1">
    <location>
        <begin position="115"/>
        <end position="144"/>
    </location>
</feature>
<keyword evidence="3" id="KW-1185">Reference proteome</keyword>
<dbReference type="AlphaFoldDB" id="A0AAV7NN58"/>
<gene>
    <name evidence="2" type="ORF">NDU88_004739</name>
</gene>
<reference evidence="2" key="1">
    <citation type="journal article" date="2022" name="bioRxiv">
        <title>Sequencing and chromosome-scale assembly of the giantPleurodeles waltlgenome.</title>
        <authorList>
            <person name="Brown T."/>
            <person name="Elewa A."/>
            <person name="Iarovenko S."/>
            <person name="Subramanian E."/>
            <person name="Araus A.J."/>
            <person name="Petzold A."/>
            <person name="Susuki M."/>
            <person name="Suzuki K.-i.T."/>
            <person name="Hayashi T."/>
            <person name="Toyoda A."/>
            <person name="Oliveira C."/>
            <person name="Osipova E."/>
            <person name="Leigh N.D."/>
            <person name="Simon A."/>
            <person name="Yun M.H."/>
        </authorList>
    </citation>
    <scope>NUCLEOTIDE SEQUENCE</scope>
    <source>
        <strain evidence="2">20211129_DDA</strain>
        <tissue evidence="2">Liver</tissue>
    </source>
</reference>
<name>A0AAV7NN58_PLEWA</name>
<proteinExistence type="predicted"/>
<dbReference type="Proteomes" id="UP001066276">
    <property type="component" value="Chromosome 8"/>
</dbReference>